<evidence type="ECO:0000313" key="4">
    <source>
        <dbReference type="Proteomes" id="UP000251937"/>
    </source>
</evidence>
<accession>A0AAX2IQ50</accession>
<protein>
    <recommendedName>
        <fullName evidence="5">Lipoprotein</fullName>
    </recommendedName>
</protein>
<dbReference type="KEGG" id="cbp:EB354_12900"/>
<dbReference type="EMBL" id="UAVR01000016">
    <property type="protein sequence ID" value="SQA91779.1"/>
    <property type="molecule type" value="Genomic_DNA"/>
</dbReference>
<dbReference type="Proteomes" id="UP000251937">
    <property type="component" value="Unassembled WGS sequence"/>
</dbReference>
<dbReference type="AlphaFoldDB" id="A0AAX2IQ50"/>
<organism evidence="2 4">
    <name type="scientific">Chryseobacterium balustinum</name>
    <dbReference type="NCBI Taxonomy" id="246"/>
    <lineage>
        <taxon>Bacteria</taxon>
        <taxon>Pseudomonadati</taxon>
        <taxon>Bacteroidota</taxon>
        <taxon>Flavobacteriia</taxon>
        <taxon>Flavobacteriales</taxon>
        <taxon>Weeksellaceae</taxon>
        <taxon>Chryseobacterium group</taxon>
        <taxon>Chryseobacterium</taxon>
    </lineage>
</organism>
<gene>
    <name evidence="2" type="ORF">NCTC11212_03416</name>
    <name evidence="1" type="ORF">SAMN05421800_105158</name>
</gene>
<comment type="caution">
    <text evidence="2">The sequence shown here is derived from an EMBL/GenBank/DDBJ whole genome shotgun (WGS) entry which is preliminary data.</text>
</comment>
<evidence type="ECO:0008006" key="5">
    <source>
        <dbReference type="Google" id="ProtNLM"/>
    </source>
</evidence>
<evidence type="ECO:0000313" key="2">
    <source>
        <dbReference type="EMBL" id="SQA91779.1"/>
    </source>
</evidence>
<reference evidence="1 3" key="1">
    <citation type="submission" date="2017-02" db="EMBL/GenBank/DDBJ databases">
        <authorList>
            <person name="Varghese N."/>
            <person name="Submissions S."/>
        </authorList>
    </citation>
    <scope>NUCLEOTIDE SEQUENCE [LARGE SCALE GENOMIC DNA]</scope>
    <source>
        <strain evidence="1 3">DSM 16775</strain>
    </source>
</reference>
<evidence type="ECO:0000313" key="1">
    <source>
        <dbReference type="EMBL" id="SKB66328.1"/>
    </source>
</evidence>
<reference evidence="2 4" key="2">
    <citation type="submission" date="2018-06" db="EMBL/GenBank/DDBJ databases">
        <authorList>
            <consortium name="Pathogen Informatics"/>
            <person name="Doyle S."/>
        </authorList>
    </citation>
    <scope>NUCLEOTIDE SEQUENCE [LARGE SCALE GENOMIC DNA]</scope>
    <source>
        <strain evidence="2 4">NCTC11212</strain>
    </source>
</reference>
<name>A0AAX2IQ50_9FLAO</name>
<dbReference type="PROSITE" id="PS51257">
    <property type="entry name" value="PROKAR_LIPOPROTEIN"/>
    <property type="match status" value="1"/>
</dbReference>
<sequence length="167" mass="19404">MKSVWVMVLSYLLFVVGLSCSNSVLGKSDIKTDKLIMMQDNSVGFSEERRLNKDIDLKEFVILTTFNQTLDIYSKLNDKKFSRSEPIPTLFDDEFFMLLKPRLKIFKYGDIDVVKIEKEKSVLNVYYTEIENEEYLLNKQKDPILILRLKGGVPSNVNLIPLNIKLK</sequence>
<keyword evidence="3" id="KW-1185">Reference proteome</keyword>
<dbReference type="RefSeq" id="WP_079464903.1">
    <property type="nucleotide sequence ID" value="NZ_CP033934.1"/>
</dbReference>
<dbReference type="Proteomes" id="UP000190669">
    <property type="component" value="Unassembled WGS sequence"/>
</dbReference>
<dbReference type="EMBL" id="FUZE01000005">
    <property type="protein sequence ID" value="SKB66328.1"/>
    <property type="molecule type" value="Genomic_DNA"/>
</dbReference>
<evidence type="ECO:0000313" key="3">
    <source>
        <dbReference type="Proteomes" id="UP000190669"/>
    </source>
</evidence>
<proteinExistence type="predicted"/>